<comment type="caution">
    <text evidence="1">The sequence shown here is derived from an EMBL/GenBank/DDBJ whole genome shotgun (WGS) entry which is preliminary data.</text>
</comment>
<organism evidence="1 2">
    <name type="scientific">Chlamydomonas incerta</name>
    <dbReference type="NCBI Taxonomy" id="51695"/>
    <lineage>
        <taxon>Eukaryota</taxon>
        <taxon>Viridiplantae</taxon>
        <taxon>Chlorophyta</taxon>
        <taxon>core chlorophytes</taxon>
        <taxon>Chlorophyceae</taxon>
        <taxon>CS clade</taxon>
        <taxon>Chlamydomonadales</taxon>
        <taxon>Chlamydomonadaceae</taxon>
        <taxon>Chlamydomonas</taxon>
    </lineage>
</organism>
<reference evidence="1" key="1">
    <citation type="journal article" date="2020" name="bioRxiv">
        <title>Comparative genomics of Chlamydomonas.</title>
        <authorList>
            <person name="Craig R.J."/>
            <person name="Hasan A.R."/>
            <person name="Ness R.W."/>
            <person name="Keightley P.D."/>
        </authorList>
    </citation>
    <scope>NUCLEOTIDE SEQUENCE</scope>
    <source>
        <strain evidence="1">SAG 7.73</strain>
    </source>
</reference>
<proteinExistence type="predicted"/>
<sequence length="307" mass="35319">MSLRGHIYYHFSTGHYTFEPDLCVLRRLGRDEAQACMADVGPVLFAGDSVTRYQYLTLIHFLASGKYQHPFNGSKSLSNAHAHVATSANERFEKLWEHSEEQVERHRKGSDLYYNTDRDEGLEHAHLTLPLHANASREAHLYYTYVDVHSSQIKEAIEWAMSKREDWRYLIFNMCAHYGRTSMNTLSGHIITAFQWANLTYGEAFARAGTQLVWKSCTTPFKSFQDKIDAEEEKIARYAAFARVRIYDLRTVVKAAFAQHLTTTWDDETVHYLQFMYEQWNDLLLNIVCPVGDADADADADAVGPEE</sequence>
<dbReference type="OrthoDB" id="413579at2759"/>
<protein>
    <submittedName>
        <fullName evidence="1">Uncharacterized protein</fullName>
    </submittedName>
</protein>
<evidence type="ECO:0000313" key="2">
    <source>
        <dbReference type="Proteomes" id="UP000650467"/>
    </source>
</evidence>
<evidence type="ECO:0000313" key="1">
    <source>
        <dbReference type="EMBL" id="KAG2443717.1"/>
    </source>
</evidence>
<gene>
    <name evidence="1" type="ORF">HXX76_002063</name>
</gene>
<dbReference type="Proteomes" id="UP000650467">
    <property type="component" value="Unassembled WGS sequence"/>
</dbReference>
<accession>A0A835WAD1</accession>
<name>A0A835WAD1_CHLIN</name>
<dbReference type="EMBL" id="JAEHOC010000003">
    <property type="protein sequence ID" value="KAG2443717.1"/>
    <property type="molecule type" value="Genomic_DNA"/>
</dbReference>
<keyword evidence="2" id="KW-1185">Reference proteome</keyword>
<dbReference type="AlphaFoldDB" id="A0A835WAD1"/>